<keyword evidence="2" id="KW-0812">Transmembrane</keyword>
<evidence type="ECO:0000313" key="4">
    <source>
        <dbReference type="Proteomes" id="UP000598467"/>
    </source>
</evidence>
<dbReference type="GO" id="GO:0005886">
    <property type="term" value="C:plasma membrane"/>
    <property type="evidence" value="ECO:0007669"/>
    <property type="project" value="TreeGrafter"/>
</dbReference>
<name>A0A926S903_9HYPH</name>
<reference evidence="3" key="1">
    <citation type="submission" date="2020-05" db="EMBL/GenBank/DDBJ databases">
        <title>Identification of trans-AT polyketide cluster in two marine bacteria, producers of a novel glutaramide-containing polyketide sesbanimide D and analogs.</title>
        <authorList>
            <person name="Kacar D."/>
            <person name="Rodriguez P."/>
            <person name="Canedo L."/>
            <person name="Gonzalez E."/>
            <person name="Galan B."/>
            <person name="De La Calle F."/>
            <person name="Garcia J.L."/>
        </authorList>
    </citation>
    <scope>NUCLEOTIDE SEQUENCE</scope>
    <source>
        <strain evidence="3">PHM038</strain>
    </source>
</reference>
<dbReference type="PANTHER" id="PTHR32309:SF13">
    <property type="entry name" value="FERRIC ENTEROBACTIN TRANSPORT PROTEIN FEPE"/>
    <property type="match status" value="1"/>
</dbReference>
<dbReference type="AlphaFoldDB" id="A0A926S903"/>
<evidence type="ECO:0000256" key="1">
    <source>
        <dbReference type="SAM" id="Coils"/>
    </source>
</evidence>
<organism evidence="3 4">
    <name type="scientific">Roseibium aggregatum</name>
    <dbReference type="NCBI Taxonomy" id="187304"/>
    <lineage>
        <taxon>Bacteria</taxon>
        <taxon>Pseudomonadati</taxon>
        <taxon>Pseudomonadota</taxon>
        <taxon>Alphaproteobacteria</taxon>
        <taxon>Hyphomicrobiales</taxon>
        <taxon>Stappiaceae</taxon>
        <taxon>Roseibium</taxon>
    </lineage>
</organism>
<evidence type="ECO:0000313" key="3">
    <source>
        <dbReference type="EMBL" id="MBD1549652.1"/>
    </source>
</evidence>
<keyword evidence="2" id="KW-1133">Transmembrane helix</keyword>
<accession>A0A926S903</accession>
<feature type="coiled-coil region" evidence="1">
    <location>
        <begin position="224"/>
        <end position="251"/>
    </location>
</feature>
<keyword evidence="1" id="KW-0175">Coiled coil</keyword>
<evidence type="ECO:0008006" key="5">
    <source>
        <dbReference type="Google" id="ProtNLM"/>
    </source>
</evidence>
<dbReference type="InterPro" id="IPR050445">
    <property type="entry name" value="Bact_polysacc_biosynth/exp"/>
</dbReference>
<dbReference type="PANTHER" id="PTHR32309">
    <property type="entry name" value="TYROSINE-PROTEIN KINASE"/>
    <property type="match status" value="1"/>
</dbReference>
<dbReference type="RefSeq" id="WP_190294343.1">
    <property type="nucleotide sequence ID" value="NZ_JABFCZ010000049.1"/>
</dbReference>
<keyword evidence="2" id="KW-0472">Membrane</keyword>
<evidence type="ECO:0000256" key="2">
    <source>
        <dbReference type="SAM" id="Phobius"/>
    </source>
</evidence>
<proteinExistence type="predicted"/>
<sequence length="419" mass="47177">MRDDDMSFAANHKTRDSFSSKGIVKFLGRYTPLPIERLTAHREININDTEPTGDRPVKLILFFIVVFMPILIISFYYYILASDQYETKARFVVRSLSDNVRTSSKKGAGAIVMDARTQDAYIIRSYIHSTQMLRDLRQTVDLDQIFGKKTIDFLSRKEANASIDDDLVYWNKQVTSYIDGPSGIVLLSVRAFSPEDAVTIANAIIENSKKMINSLSNRTRDDLIQRALKEIKESKANYQKSLARINEYQDSVGILDPLVQAEETGKLIAGLTIKKLQLDTQLATLAGSGVADSPMVRLLKLQRADLVKQIDGLKGQLTTIDKGQGGTESVSDALVSFSRLQTDRLLAEKMYEATVNTLELLQAASARDTVYLSVFSDPTLPEKSEYPQRGTILLFWFLGLFFSWTTIVLIWASVEDHRF</sequence>
<feature type="transmembrane region" description="Helical" evidence="2">
    <location>
        <begin position="393"/>
        <end position="414"/>
    </location>
</feature>
<gene>
    <name evidence="3" type="ORF">HK439_25645</name>
</gene>
<dbReference type="GO" id="GO:0004713">
    <property type="term" value="F:protein tyrosine kinase activity"/>
    <property type="evidence" value="ECO:0007669"/>
    <property type="project" value="TreeGrafter"/>
</dbReference>
<protein>
    <recommendedName>
        <fullName evidence="5">Capsular polysaccharide transport system permease protein</fullName>
    </recommendedName>
</protein>
<comment type="caution">
    <text evidence="3">The sequence shown here is derived from an EMBL/GenBank/DDBJ whole genome shotgun (WGS) entry which is preliminary data.</text>
</comment>
<dbReference type="Proteomes" id="UP000598467">
    <property type="component" value="Unassembled WGS sequence"/>
</dbReference>
<dbReference type="EMBL" id="JABFCZ010000049">
    <property type="protein sequence ID" value="MBD1549652.1"/>
    <property type="molecule type" value="Genomic_DNA"/>
</dbReference>
<feature type="transmembrane region" description="Helical" evidence="2">
    <location>
        <begin position="59"/>
        <end position="80"/>
    </location>
</feature>